<comment type="function">
    <text evidence="8">Plays a role in the sugar gustatory response.</text>
</comment>
<dbReference type="EMBL" id="UFQT01000752">
    <property type="protein sequence ID" value="SSX26962.1"/>
    <property type="molecule type" value="Genomic_DNA"/>
</dbReference>
<evidence type="ECO:0000256" key="7">
    <source>
        <dbReference type="ARBA" id="ARBA00023170"/>
    </source>
</evidence>
<feature type="transmembrane region" description="Helical" evidence="9">
    <location>
        <begin position="376"/>
        <end position="394"/>
    </location>
</feature>
<dbReference type="PIRSF" id="PIRSF038981">
    <property type="entry name" value="GRP"/>
    <property type="match status" value="1"/>
</dbReference>
<evidence type="ECO:0000256" key="6">
    <source>
        <dbReference type="ARBA" id="ARBA00023136"/>
    </source>
</evidence>
<proteinExistence type="inferred from homology"/>
<dbReference type="GO" id="GO:0007165">
    <property type="term" value="P:signal transduction"/>
    <property type="evidence" value="ECO:0007669"/>
    <property type="project" value="UniProtKB-KW"/>
</dbReference>
<keyword evidence="7 8" id="KW-0675">Receptor</keyword>
<gene>
    <name evidence="10" type="primary">CSON014041</name>
    <name evidence="12" type="synonym">CSON011324</name>
</gene>
<protein>
    <recommendedName>
        <fullName evidence="8">Gustatory receptor</fullName>
    </recommendedName>
</protein>
<dbReference type="InterPro" id="IPR009318">
    <property type="entry name" value="Gustatory_rcpt"/>
</dbReference>
<evidence type="ECO:0000256" key="2">
    <source>
        <dbReference type="ARBA" id="ARBA00005327"/>
    </source>
</evidence>
<reference evidence="10" key="1">
    <citation type="submission" date="2018-04" db="EMBL/GenBank/DDBJ databases">
        <authorList>
            <person name="Go L.Y."/>
            <person name="Mitchell J.A."/>
        </authorList>
    </citation>
    <scope>NUCLEOTIDE SEQUENCE</scope>
    <source>
        <tissue evidence="10">Whole organism</tissue>
    </source>
</reference>
<name>A0A336KT66_CULSO</name>
<feature type="transmembrane region" description="Helical" evidence="9">
    <location>
        <begin position="56"/>
        <end position="78"/>
    </location>
</feature>
<evidence type="ECO:0000256" key="8">
    <source>
        <dbReference type="PIRNR" id="PIRNR038981"/>
    </source>
</evidence>
<dbReference type="EMBL" id="UFQT01004908">
    <property type="protein sequence ID" value="SSX35812.1"/>
    <property type="molecule type" value="Genomic_DNA"/>
</dbReference>
<keyword evidence="3" id="KW-1003">Cell membrane</keyword>
<feature type="transmembrane region" description="Helical" evidence="9">
    <location>
        <begin position="210"/>
        <end position="229"/>
    </location>
</feature>
<evidence type="ECO:0000256" key="3">
    <source>
        <dbReference type="ARBA" id="ARBA00022475"/>
    </source>
</evidence>
<reference evidence="11" key="2">
    <citation type="submission" date="2018-07" db="EMBL/GenBank/DDBJ databases">
        <authorList>
            <person name="Quirk P.G."/>
            <person name="Krulwich T.A."/>
        </authorList>
    </citation>
    <scope>NUCLEOTIDE SEQUENCE</scope>
</reference>
<feature type="transmembrane region" description="Helical" evidence="9">
    <location>
        <begin position="139"/>
        <end position="166"/>
    </location>
</feature>
<feature type="transmembrane region" description="Helical" evidence="9">
    <location>
        <begin position="186"/>
        <end position="203"/>
    </location>
</feature>
<feature type="transmembrane region" description="Helical" evidence="9">
    <location>
        <begin position="16"/>
        <end position="35"/>
    </location>
</feature>
<dbReference type="GO" id="GO:0005886">
    <property type="term" value="C:plasma membrane"/>
    <property type="evidence" value="ECO:0007669"/>
    <property type="project" value="UniProtKB-SubCell"/>
</dbReference>
<accession>A0A336KT66</accession>
<comment type="similarity">
    <text evidence="2">Belongs to the insect chemoreceptor superfamily. Gustatory receptor (GR) family. Gr5a subfamily.</text>
</comment>
<feature type="transmembrane region" description="Helical" evidence="9">
    <location>
        <begin position="304"/>
        <end position="325"/>
    </location>
</feature>
<comment type="subcellular location">
    <subcellularLocation>
        <location evidence="1">Cell membrane</location>
        <topology evidence="1">Multi-pass membrane protein</topology>
    </subcellularLocation>
</comment>
<evidence type="ECO:0000256" key="5">
    <source>
        <dbReference type="ARBA" id="ARBA00022989"/>
    </source>
</evidence>
<dbReference type="EMBL" id="UFQS01000752">
    <property type="protein sequence ID" value="SSX06615.1"/>
    <property type="molecule type" value="Genomic_DNA"/>
</dbReference>
<evidence type="ECO:0000313" key="10">
    <source>
        <dbReference type="EMBL" id="SSX06615.1"/>
    </source>
</evidence>
<dbReference type="AlphaFoldDB" id="A0A336KT66"/>
<dbReference type="PANTHER" id="PTHR21421:SF29">
    <property type="entry name" value="GUSTATORY RECEPTOR 5A FOR TREHALOSE-RELATED"/>
    <property type="match status" value="1"/>
</dbReference>
<dbReference type="Pfam" id="PF06151">
    <property type="entry name" value="Trehalose_recp"/>
    <property type="match status" value="1"/>
</dbReference>
<evidence type="ECO:0000313" key="12">
    <source>
        <dbReference type="EMBL" id="SSX35812.1"/>
    </source>
</evidence>
<dbReference type="VEuPathDB" id="VectorBase:CSON011324"/>
<evidence type="ECO:0000313" key="11">
    <source>
        <dbReference type="EMBL" id="SSX26962.1"/>
    </source>
</evidence>
<keyword evidence="4 9" id="KW-0812">Transmembrane</keyword>
<evidence type="ECO:0000256" key="1">
    <source>
        <dbReference type="ARBA" id="ARBA00004651"/>
    </source>
</evidence>
<sequence>MSTEIPLFSSRHTFGFNYGISPPLFMAQLFGLMPVQNLLDKDVMLLEFKLYSWKSAYSLFCIIGVFMNAICALLMAYYDEFEFGKLSAVIFYGLNFYIFVQFFYLARVWPRLMRHWERVEYSIIKCRGKAFDKTLSYRLWYMTTFVMICCWVEHLGSILSSLIYMFDCEPNDSYFEDFFRGHLSHIFAIFNYNIPLVIIGKYFNIISTFAWSFMDLFVILNSIGMAHTFKAYADYICKEYTRVKCKSENFWSKQRRTYQKLVDLVAELDDETCSINLISFSNNVYFIIFQLLNSLNRLPLAHALYFWFSLIFLIMRTIIISICGAEIQDQAKRPLWALRKIDSDFWTEELRRFNEDIVNAKIGITGKKLFFINRGLLLSVAGTIITYELVLIQFRKEDQLAFAPCNE</sequence>
<dbReference type="OMA" id="WGKVERS"/>
<feature type="transmembrane region" description="Helical" evidence="9">
    <location>
        <begin position="90"/>
        <end position="109"/>
    </location>
</feature>
<dbReference type="VEuPathDB" id="VectorBase:CSON014041"/>
<evidence type="ECO:0000256" key="4">
    <source>
        <dbReference type="ARBA" id="ARBA00022692"/>
    </source>
</evidence>
<keyword evidence="6 9" id="KW-0472">Membrane</keyword>
<evidence type="ECO:0000256" key="9">
    <source>
        <dbReference type="SAM" id="Phobius"/>
    </source>
</evidence>
<dbReference type="PANTHER" id="PTHR21421">
    <property type="entry name" value="GUSTATORY RECEPTOR"/>
    <property type="match status" value="1"/>
</dbReference>
<dbReference type="GO" id="GO:0033041">
    <property type="term" value="F:sweet taste receptor activity"/>
    <property type="evidence" value="ECO:0007669"/>
    <property type="project" value="TreeGrafter"/>
</dbReference>
<keyword evidence="5 9" id="KW-1133">Transmembrane helix</keyword>
<organism evidence="10">
    <name type="scientific">Culicoides sonorensis</name>
    <name type="common">Biting midge</name>
    <dbReference type="NCBI Taxonomy" id="179676"/>
    <lineage>
        <taxon>Eukaryota</taxon>
        <taxon>Metazoa</taxon>
        <taxon>Ecdysozoa</taxon>
        <taxon>Arthropoda</taxon>
        <taxon>Hexapoda</taxon>
        <taxon>Insecta</taxon>
        <taxon>Pterygota</taxon>
        <taxon>Neoptera</taxon>
        <taxon>Endopterygota</taxon>
        <taxon>Diptera</taxon>
        <taxon>Nematocera</taxon>
        <taxon>Chironomoidea</taxon>
        <taxon>Ceratopogonidae</taxon>
        <taxon>Ceratopogoninae</taxon>
        <taxon>Culicoides</taxon>
        <taxon>Monoculicoides</taxon>
    </lineage>
</organism>
<keyword evidence="8" id="KW-0807">Transducer</keyword>